<gene>
    <name evidence="5" type="ORF">CCAM_LOCUS15937</name>
</gene>
<evidence type="ECO:0000256" key="4">
    <source>
        <dbReference type="SAM" id="Phobius"/>
    </source>
</evidence>
<feature type="region of interest" description="Disordered" evidence="3">
    <location>
        <begin position="1"/>
        <end position="103"/>
    </location>
</feature>
<protein>
    <recommendedName>
        <fullName evidence="7">Late embryogenesis abundant protein LEA-2 subgroup domain-containing protein</fullName>
    </recommendedName>
</protein>
<evidence type="ECO:0000256" key="2">
    <source>
        <dbReference type="ARBA" id="ARBA00023136"/>
    </source>
</evidence>
<proteinExistence type="predicted"/>
<reference evidence="5 6" key="1">
    <citation type="submission" date="2018-04" db="EMBL/GenBank/DDBJ databases">
        <authorList>
            <person name="Vogel A."/>
        </authorList>
    </citation>
    <scope>NUCLEOTIDE SEQUENCE [LARGE SCALE GENOMIC DNA]</scope>
</reference>
<evidence type="ECO:0000256" key="3">
    <source>
        <dbReference type="SAM" id="MobiDB-lite"/>
    </source>
</evidence>
<accession>A0A484LD03</accession>
<feature type="compositionally biased region" description="Low complexity" evidence="3">
    <location>
        <begin position="50"/>
        <end position="73"/>
    </location>
</feature>
<feature type="transmembrane region" description="Helical" evidence="4">
    <location>
        <begin position="122"/>
        <end position="145"/>
    </location>
</feature>
<evidence type="ECO:0000256" key="1">
    <source>
        <dbReference type="ARBA" id="ARBA00004370"/>
    </source>
</evidence>
<comment type="subcellular location">
    <subcellularLocation>
        <location evidence="1">Membrane</location>
    </subcellularLocation>
</comment>
<evidence type="ECO:0000313" key="6">
    <source>
        <dbReference type="Proteomes" id="UP000595140"/>
    </source>
</evidence>
<dbReference type="GO" id="GO:0098542">
    <property type="term" value="P:defense response to other organism"/>
    <property type="evidence" value="ECO:0007669"/>
    <property type="project" value="InterPro"/>
</dbReference>
<dbReference type="PANTHER" id="PTHR31234:SF55">
    <property type="entry name" value="LATE EMBRYOGENESIS ABUNDANT (LEA) HYDROXYPROLINE-RICH GLYCOPROTEIN FAMILY"/>
    <property type="match status" value="1"/>
</dbReference>
<dbReference type="OrthoDB" id="695142at2759"/>
<evidence type="ECO:0008006" key="7">
    <source>
        <dbReference type="Google" id="ProtNLM"/>
    </source>
</evidence>
<keyword evidence="6" id="KW-1185">Reference proteome</keyword>
<dbReference type="Proteomes" id="UP000595140">
    <property type="component" value="Unassembled WGS sequence"/>
</dbReference>
<organism evidence="5 6">
    <name type="scientific">Cuscuta campestris</name>
    <dbReference type="NCBI Taxonomy" id="132261"/>
    <lineage>
        <taxon>Eukaryota</taxon>
        <taxon>Viridiplantae</taxon>
        <taxon>Streptophyta</taxon>
        <taxon>Embryophyta</taxon>
        <taxon>Tracheophyta</taxon>
        <taxon>Spermatophyta</taxon>
        <taxon>Magnoliopsida</taxon>
        <taxon>eudicotyledons</taxon>
        <taxon>Gunneridae</taxon>
        <taxon>Pentapetalae</taxon>
        <taxon>asterids</taxon>
        <taxon>lamiids</taxon>
        <taxon>Solanales</taxon>
        <taxon>Convolvulaceae</taxon>
        <taxon>Cuscuteae</taxon>
        <taxon>Cuscuta</taxon>
        <taxon>Cuscuta subgen. Grammica</taxon>
        <taxon>Cuscuta sect. Cleistogrammica</taxon>
    </lineage>
</organism>
<feature type="compositionally biased region" description="Pro residues" evidence="3">
    <location>
        <begin position="74"/>
        <end position="84"/>
    </location>
</feature>
<sequence>MKSNNVSPPDKEKTAAAAEGVLGYPAPKQPLNNPPLPRHHHQYPPTTNNHPLHAYAPPHPYPAAGGPHGVYPPNQYPSPTPNLPHHPGYNNNYTSTPLRSSPPPPPHLLEYEARRSFAFARVILCLMVFLILMTSVMSLLTYIVFGSDIPTFEVATFAVPSFNFTAAGKSTLTAAFEGGVAAENPNHKLDITFQHVEVGVGYRQLAVIAKKQIEPFELKRDARMVLKTAPLATPAGGFGDAGEIWLKDMKSEYDRDRSVTFDLMLTVVATFKSGSSWSRRTIFKVVCAGLKTEFKDPGGAGVWDGVKPACMVFG</sequence>
<dbReference type="EMBL" id="OOIL02001316">
    <property type="protein sequence ID" value="VFQ74161.1"/>
    <property type="molecule type" value="Genomic_DNA"/>
</dbReference>
<name>A0A484LD03_9ASTE</name>
<evidence type="ECO:0000313" key="5">
    <source>
        <dbReference type="EMBL" id="VFQ74161.1"/>
    </source>
</evidence>
<keyword evidence="4" id="KW-0812">Transmembrane</keyword>
<keyword evidence="2 4" id="KW-0472">Membrane</keyword>
<dbReference type="InterPro" id="IPR044839">
    <property type="entry name" value="NDR1-like"/>
</dbReference>
<dbReference type="PANTHER" id="PTHR31234">
    <property type="entry name" value="LATE EMBRYOGENESIS ABUNDANT (LEA) HYDROXYPROLINE-RICH GLYCOPROTEIN FAMILY"/>
    <property type="match status" value="1"/>
</dbReference>
<dbReference type="GO" id="GO:0005886">
    <property type="term" value="C:plasma membrane"/>
    <property type="evidence" value="ECO:0007669"/>
    <property type="project" value="TreeGrafter"/>
</dbReference>
<dbReference type="AlphaFoldDB" id="A0A484LD03"/>
<keyword evidence="4" id="KW-1133">Transmembrane helix</keyword>